<evidence type="ECO:0000313" key="2">
    <source>
        <dbReference type="Proteomes" id="UP000298050"/>
    </source>
</evidence>
<dbReference type="Proteomes" id="UP000298050">
    <property type="component" value="Unassembled WGS sequence"/>
</dbReference>
<dbReference type="AlphaFoldDB" id="A0A4Z0LSM2"/>
<proteinExistence type="predicted"/>
<dbReference type="RefSeq" id="WP_135446679.1">
    <property type="nucleotide sequence ID" value="NZ_SRLE01000050.1"/>
</dbReference>
<evidence type="ECO:0000313" key="1">
    <source>
        <dbReference type="EMBL" id="TGD70282.1"/>
    </source>
</evidence>
<accession>A0A4Z0LSM2</accession>
<protein>
    <submittedName>
        <fullName evidence="1">Uncharacterized protein</fullName>
    </submittedName>
</protein>
<gene>
    <name evidence="1" type="ORF">E4634_21215</name>
</gene>
<dbReference type="EMBL" id="SRLE01000050">
    <property type="protein sequence ID" value="TGD70282.1"/>
    <property type="molecule type" value="Genomic_DNA"/>
</dbReference>
<keyword evidence="2" id="KW-1185">Reference proteome</keyword>
<name>A0A4Z0LSM2_9GAMM</name>
<sequence>MLKFDLAKIADLFFASKKQKAENSSVYIRKVAEEAEELAKIWEEIVNSLLEGAEINREKLIALGAHKYIPKNGVRYTRLQAFYRNASTALAPNNATQWVDEIVYSIGSILVEREGANKNLFSTLENAESSFFFDKQNNIELLKDLSMSVVAMQKEASALYVLASQVEAQKI</sequence>
<organism evidence="1 2">
    <name type="scientific">Mangrovimicrobium sediminis</name>
    <dbReference type="NCBI Taxonomy" id="2562682"/>
    <lineage>
        <taxon>Bacteria</taxon>
        <taxon>Pseudomonadati</taxon>
        <taxon>Pseudomonadota</taxon>
        <taxon>Gammaproteobacteria</taxon>
        <taxon>Cellvibrionales</taxon>
        <taxon>Halieaceae</taxon>
        <taxon>Mangrovimicrobium</taxon>
    </lineage>
</organism>
<comment type="caution">
    <text evidence="1">The sequence shown here is derived from an EMBL/GenBank/DDBJ whole genome shotgun (WGS) entry which is preliminary data.</text>
</comment>
<reference evidence="1 2" key="1">
    <citation type="submission" date="2019-04" db="EMBL/GenBank/DDBJ databases">
        <title>Taxonomy of novel Haliea sp. from mangrove soil of West Coast of India.</title>
        <authorList>
            <person name="Verma A."/>
            <person name="Kumar P."/>
            <person name="Krishnamurthi S."/>
        </authorList>
    </citation>
    <scope>NUCLEOTIDE SEQUENCE [LARGE SCALE GENOMIC DNA]</scope>
    <source>
        <strain evidence="1 2">SAOS-164</strain>
    </source>
</reference>